<dbReference type="Proteomes" id="UP001071110">
    <property type="component" value="Unassembled WGS sequence"/>
</dbReference>
<keyword evidence="1 4" id="KW-0489">Methyltransferase</keyword>
<evidence type="ECO:0000256" key="1">
    <source>
        <dbReference type="ARBA" id="ARBA00022603"/>
    </source>
</evidence>
<accession>A0A9Q4IFD2</accession>
<dbReference type="Pfam" id="PF05958">
    <property type="entry name" value="tRNA_U5-meth_tr"/>
    <property type="match status" value="1"/>
</dbReference>
<dbReference type="PROSITE" id="PS50926">
    <property type="entry name" value="TRAM"/>
    <property type="match status" value="1"/>
</dbReference>
<evidence type="ECO:0000256" key="4">
    <source>
        <dbReference type="PROSITE-ProRule" id="PRU01024"/>
    </source>
</evidence>
<feature type="active site" description="Nucleophile" evidence="4">
    <location>
        <position position="376"/>
    </location>
</feature>
<dbReference type="PANTHER" id="PTHR11061:SF30">
    <property type="entry name" value="TRNA (URACIL(54)-C(5))-METHYLTRANSFERASE"/>
    <property type="match status" value="1"/>
</dbReference>
<feature type="binding site" evidence="4">
    <location>
        <position position="255"/>
    </location>
    <ligand>
        <name>S-adenosyl-L-methionine</name>
        <dbReference type="ChEBI" id="CHEBI:59789"/>
    </ligand>
</feature>
<dbReference type="InterPro" id="IPR030390">
    <property type="entry name" value="MeTrfase_TrmA_AS"/>
</dbReference>
<comment type="similarity">
    <text evidence="4">Belongs to the class I-like SAM-binding methyltransferase superfamily. RNA M5U methyltransferase family.</text>
</comment>
<dbReference type="Gene3D" id="2.40.50.140">
    <property type="entry name" value="Nucleic acid-binding proteins"/>
    <property type="match status" value="1"/>
</dbReference>
<dbReference type="Gene3D" id="3.40.50.150">
    <property type="entry name" value="Vaccinia Virus protein VP39"/>
    <property type="match status" value="1"/>
</dbReference>
<dbReference type="AlphaFoldDB" id="A0A9Q4IFD2"/>
<sequence length="425" mass="44859">MAELADSTGVPAVAAGAPVRLHVRAMAHGGEGIADAPDGRVVFVRGAIPGDTVEATLTKVKKRWARAEATAVLDPSPHRVDPTCPAAAAGAGCCDFSHIAAHAQLEFKREVLLGQLGALSSRSGVLDGYDLHEVEAIQLEPVTGWRTRVRLGVDRKGNAGMRRARSAEVVAGVQCTQPKAGLLDGIVGEGAATFTPGAELVVAADAKGTRHVVETRAAQRGRRVERVERVLEGPGELVEHVRGFDFVFPPTAFWQAHQRAPEAYSDVIYQWGAGAYANRVGWDLYGGVGAFVPAMSSALGGGRIETVDYSSAATSRHQQVADACDVRVHHGDTAAVVAELERPGLVVLDPPRAGAGADVVRAIAQAAPERIIHVGCDPATFARDLAGFGEHGYAVKQMKLIDAFPNTHHFEVMAMLEPVPRDESS</sequence>
<name>A0A9Q4IFD2_9CORY</name>
<dbReference type="EMBL" id="JANRML010000001">
    <property type="protein sequence ID" value="MCZ2219915.1"/>
    <property type="molecule type" value="Genomic_DNA"/>
</dbReference>
<dbReference type="SUPFAM" id="SSF53335">
    <property type="entry name" value="S-adenosyl-L-methionine-dependent methyltransferases"/>
    <property type="match status" value="1"/>
</dbReference>
<keyword evidence="3 4" id="KW-0949">S-adenosyl-L-methionine</keyword>
<keyword evidence="2 4" id="KW-0808">Transferase</keyword>
<evidence type="ECO:0000313" key="7">
    <source>
        <dbReference type="EMBL" id="MCZ2219915.1"/>
    </source>
</evidence>
<proteinExistence type="inferred from homology"/>
<dbReference type="SUPFAM" id="SSF50249">
    <property type="entry name" value="Nucleic acid-binding proteins"/>
    <property type="match status" value="1"/>
</dbReference>
<protein>
    <submittedName>
        <fullName evidence="7">TRAM domain-containing protein</fullName>
    </submittedName>
</protein>
<evidence type="ECO:0000259" key="6">
    <source>
        <dbReference type="PROSITE" id="PS50926"/>
    </source>
</evidence>
<feature type="binding site" evidence="4">
    <location>
        <position position="349"/>
    </location>
    <ligand>
        <name>S-adenosyl-L-methionine</name>
        <dbReference type="ChEBI" id="CHEBI:59789"/>
    </ligand>
</feature>
<comment type="caution">
    <text evidence="7">The sequence shown here is derived from an EMBL/GenBank/DDBJ whole genome shotgun (WGS) entry which is preliminary data.</text>
</comment>
<evidence type="ECO:0000256" key="2">
    <source>
        <dbReference type="ARBA" id="ARBA00022679"/>
    </source>
</evidence>
<dbReference type="GO" id="GO:0070475">
    <property type="term" value="P:rRNA base methylation"/>
    <property type="evidence" value="ECO:0007669"/>
    <property type="project" value="TreeGrafter"/>
</dbReference>
<dbReference type="InterPro" id="IPR002792">
    <property type="entry name" value="TRAM_dom"/>
</dbReference>
<feature type="binding site" evidence="4">
    <location>
        <position position="285"/>
    </location>
    <ligand>
        <name>S-adenosyl-L-methionine</name>
        <dbReference type="ChEBI" id="CHEBI:59789"/>
    </ligand>
</feature>
<dbReference type="PANTHER" id="PTHR11061">
    <property type="entry name" value="RNA M5U METHYLTRANSFERASE"/>
    <property type="match status" value="1"/>
</dbReference>
<evidence type="ECO:0000256" key="5">
    <source>
        <dbReference type="PROSITE-ProRule" id="PRU10015"/>
    </source>
</evidence>
<dbReference type="InterPro" id="IPR010280">
    <property type="entry name" value="U5_MeTrfase_fam"/>
</dbReference>
<dbReference type="PROSITE" id="PS01230">
    <property type="entry name" value="TRMA_1"/>
    <property type="match status" value="1"/>
</dbReference>
<keyword evidence="8" id="KW-1185">Reference proteome</keyword>
<dbReference type="PROSITE" id="PS51687">
    <property type="entry name" value="SAM_MT_RNA_M5U"/>
    <property type="match status" value="1"/>
</dbReference>
<dbReference type="InterPro" id="IPR029063">
    <property type="entry name" value="SAM-dependent_MTases_sf"/>
</dbReference>
<dbReference type="RefSeq" id="WP_269026854.1">
    <property type="nucleotide sequence ID" value="NZ_BAABDP010000009.1"/>
</dbReference>
<organism evidence="7 8">
    <name type="scientific">Corynebacterium pilbarense</name>
    <dbReference type="NCBI Taxonomy" id="1288393"/>
    <lineage>
        <taxon>Bacteria</taxon>
        <taxon>Bacillati</taxon>
        <taxon>Actinomycetota</taxon>
        <taxon>Actinomycetes</taxon>
        <taxon>Mycobacteriales</taxon>
        <taxon>Corynebacteriaceae</taxon>
        <taxon>Corynebacterium</taxon>
    </lineage>
</organism>
<gene>
    <name evidence="7" type="ORF">NUW87_00770</name>
</gene>
<feature type="binding site" evidence="4">
    <location>
        <position position="308"/>
    </location>
    <ligand>
        <name>S-adenosyl-L-methionine</name>
        <dbReference type="ChEBI" id="CHEBI:59789"/>
    </ligand>
</feature>
<evidence type="ECO:0000313" key="8">
    <source>
        <dbReference type="Proteomes" id="UP001071110"/>
    </source>
</evidence>
<feature type="active site" evidence="5">
    <location>
        <position position="376"/>
    </location>
</feature>
<evidence type="ECO:0000256" key="3">
    <source>
        <dbReference type="ARBA" id="ARBA00022691"/>
    </source>
</evidence>
<reference evidence="7" key="1">
    <citation type="submission" date="2022-08" db="EMBL/GenBank/DDBJ databases">
        <title>Corynebacterium sp. nov., isolated from clinical breast specimens.</title>
        <authorList>
            <person name="Zhang T."/>
        </authorList>
    </citation>
    <scope>NUCLEOTIDE SEQUENCE</scope>
    <source>
        <strain evidence="7">CCUG 57942</strain>
    </source>
</reference>
<dbReference type="Pfam" id="PF01938">
    <property type="entry name" value="TRAM"/>
    <property type="match status" value="1"/>
</dbReference>
<dbReference type="InterPro" id="IPR012340">
    <property type="entry name" value="NA-bd_OB-fold"/>
</dbReference>
<dbReference type="GO" id="GO:0070041">
    <property type="term" value="F:rRNA (uridine-C5-)-methyltransferase activity"/>
    <property type="evidence" value="ECO:0007669"/>
    <property type="project" value="TreeGrafter"/>
</dbReference>
<feature type="domain" description="TRAM" evidence="6">
    <location>
        <begin position="12"/>
        <end position="71"/>
    </location>
</feature>